<dbReference type="EMBL" id="RAXT01000004">
    <property type="protein sequence ID" value="RKG39717.1"/>
    <property type="molecule type" value="Genomic_DNA"/>
</dbReference>
<evidence type="ECO:0000256" key="1">
    <source>
        <dbReference type="SAM" id="Phobius"/>
    </source>
</evidence>
<evidence type="ECO:0000313" key="2">
    <source>
        <dbReference type="EMBL" id="RKG39717.1"/>
    </source>
</evidence>
<evidence type="ECO:0000313" key="3">
    <source>
        <dbReference type="Proteomes" id="UP000280405"/>
    </source>
</evidence>
<keyword evidence="3" id="KW-1185">Reference proteome</keyword>
<gene>
    <name evidence="2" type="ORF">D7V20_03690</name>
</gene>
<accession>A0A3A8EXY3</accession>
<proteinExistence type="predicted"/>
<keyword evidence="1" id="KW-0472">Membrane</keyword>
<feature type="transmembrane region" description="Helical" evidence="1">
    <location>
        <begin position="7"/>
        <end position="22"/>
    </location>
</feature>
<keyword evidence="1" id="KW-1133">Transmembrane helix</keyword>
<sequence>MNKTYKVSFILSAMVSIVFFMVEELKQDGIRIDLGVGVILGFFALLIIIACYFYLRSEDKRYLSQKEKPTG</sequence>
<feature type="transmembrane region" description="Helical" evidence="1">
    <location>
        <begin position="34"/>
        <end position="55"/>
    </location>
</feature>
<organism evidence="2 3">
    <name type="scientific">Acinetobacter rongchengensis</name>
    <dbReference type="NCBI Taxonomy" id="2419601"/>
    <lineage>
        <taxon>Bacteria</taxon>
        <taxon>Pseudomonadati</taxon>
        <taxon>Pseudomonadota</taxon>
        <taxon>Gammaproteobacteria</taxon>
        <taxon>Moraxellales</taxon>
        <taxon>Moraxellaceae</taxon>
        <taxon>Acinetobacter</taxon>
    </lineage>
</organism>
<dbReference type="Proteomes" id="UP000280405">
    <property type="component" value="Unassembled WGS sequence"/>
</dbReference>
<protein>
    <submittedName>
        <fullName evidence="2">Uncharacterized protein</fullName>
    </submittedName>
</protein>
<dbReference type="AlphaFoldDB" id="A0A3A8EXY3"/>
<comment type="caution">
    <text evidence="2">The sequence shown here is derived from an EMBL/GenBank/DDBJ whole genome shotgun (WGS) entry which is preliminary data.</text>
</comment>
<name>A0A3A8EXY3_9GAMM</name>
<reference evidence="2 3" key="1">
    <citation type="submission" date="2018-09" db="EMBL/GenBank/DDBJ databases">
        <title>The draft genome of Acinetobacter spp. strains.</title>
        <authorList>
            <person name="Qin J."/>
            <person name="Feng Y."/>
            <person name="Zong Z."/>
        </authorList>
    </citation>
    <scope>NUCLEOTIDE SEQUENCE [LARGE SCALE GENOMIC DNA]</scope>
    <source>
        <strain evidence="2 3">WCHAc060115</strain>
    </source>
</reference>
<keyword evidence="1" id="KW-0812">Transmembrane</keyword>